<evidence type="ECO:0000313" key="3">
    <source>
        <dbReference type="Proteomes" id="UP000382040"/>
    </source>
</evidence>
<organism evidence="2 3">
    <name type="scientific">Pandoraea bronchicola</name>
    <dbReference type="NCBI Taxonomy" id="2508287"/>
    <lineage>
        <taxon>Bacteria</taxon>
        <taxon>Pseudomonadati</taxon>
        <taxon>Pseudomonadota</taxon>
        <taxon>Betaproteobacteria</taxon>
        <taxon>Burkholderiales</taxon>
        <taxon>Burkholderiaceae</taxon>
        <taxon>Pandoraea</taxon>
    </lineage>
</organism>
<evidence type="ECO:0000313" key="2">
    <source>
        <dbReference type="EMBL" id="VVE90237.1"/>
    </source>
</evidence>
<feature type="region of interest" description="Disordered" evidence="1">
    <location>
        <begin position="93"/>
        <end position="116"/>
    </location>
</feature>
<reference evidence="2 3" key="1">
    <citation type="submission" date="2019-08" db="EMBL/GenBank/DDBJ databases">
        <authorList>
            <person name="Peeters C."/>
        </authorList>
    </citation>
    <scope>NUCLEOTIDE SEQUENCE [LARGE SCALE GENOMIC DNA]</scope>
    <source>
        <strain evidence="2 3">LMG 20603</strain>
    </source>
</reference>
<sequence length="187" mass="18533">MAVAGPRVARSHAGGAAGAGDCAADAAVCPGAGRVGNRSALAQCRDASGASDASGGRSAQWAWREGRGSGHALVCRTGTQKCVLRCGAHLASGGNARADPPASGGGRWRTDPGLGGPWTGRNRNGFSCAAEVGAHRGAGEPSWCAVSQASRAAPSRAALADVTCTIYACLATGDGCRRRRSADACQA</sequence>
<name>A0A5E5BXW4_9BURK</name>
<protein>
    <submittedName>
        <fullName evidence="2">Uncharacterized protein</fullName>
    </submittedName>
</protein>
<evidence type="ECO:0000256" key="1">
    <source>
        <dbReference type="SAM" id="MobiDB-lite"/>
    </source>
</evidence>
<dbReference type="AlphaFoldDB" id="A0A5E5BXW4"/>
<accession>A0A5E5BXW4</accession>
<gene>
    <name evidence="2" type="ORF">PBR20603_04218</name>
</gene>
<proteinExistence type="predicted"/>
<dbReference type="EMBL" id="CABPST010000014">
    <property type="protein sequence ID" value="VVE90237.1"/>
    <property type="molecule type" value="Genomic_DNA"/>
</dbReference>
<keyword evidence="3" id="KW-1185">Reference proteome</keyword>
<feature type="region of interest" description="Disordered" evidence="1">
    <location>
        <begin position="1"/>
        <end position="20"/>
    </location>
</feature>
<dbReference type="Proteomes" id="UP000382040">
    <property type="component" value="Unassembled WGS sequence"/>
</dbReference>
<feature type="compositionally biased region" description="Gly residues" evidence="1">
    <location>
        <begin position="103"/>
        <end position="116"/>
    </location>
</feature>